<sequence length="307" mass="34579">MNRSKILAKAKTWFPFYIFMLPGIAYLLINNYLPMLGLYMAFTKVNLVDGIFSGEFLGLQNFKFLTMSSDFPLIIRNTLVYNLIFLILNPIVGIALAFFMNELGSKKILKCFQTSLLLPSLLSIQIITYIVYAFLCIDTGIMNKTILPTLGLDPVKWYTTPEVWPALLIFVHFWMRSGFSSVVYFSSMLSISPEYYEVAELDSASKAKQFWYITLPLLKPTIITLMIISLGAIFKSDFGLFYQVPLGNGALYKTTQTIDTYVFRGLTGSGNLGYSAAAGFLQSVIGFVTVILANWVIRRISPDDAIF</sequence>
<evidence type="ECO:0000256" key="7">
    <source>
        <dbReference type="RuleBase" id="RU363032"/>
    </source>
</evidence>
<feature type="transmembrane region" description="Helical" evidence="7">
    <location>
        <begin position="272"/>
        <end position="297"/>
    </location>
</feature>
<dbReference type="GeneID" id="90532208"/>
<feature type="transmembrane region" description="Helical" evidence="7">
    <location>
        <begin position="12"/>
        <end position="29"/>
    </location>
</feature>
<keyword evidence="2 7" id="KW-0813">Transport</keyword>
<evidence type="ECO:0000256" key="6">
    <source>
        <dbReference type="ARBA" id="ARBA00023136"/>
    </source>
</evidence>
<dbReference type="InterPro" id="IPR000515">
    <property type="entry name" value="MetI-like"/>
</dbReference>
<dbReference type="SUPFAM" id="SSF161098">
    <property type="entry name" value="MetI-like"/>
    <property type="match status" value="1"/>
</dbReference>
<keyword evidence="6 7" id="KW-0472">Membrane</keyword>
<keyword evidence="3" id="KW-1003">Cell membrane</keyword>
<keyword evidence="10" id="KW-1185">Reference proteome</keyword>
<comment type="subcellular location">
    <subcellularLocation>
        <location evidence="1 7">Cell membrane</location>
        <topology evidence="1 7">Multi-pass membrane protein</topology>
    </subcellularLocation>
</comment>
<keyword evidence="5 7" id="KW-1133">Transmembrane helix</keyword>
<dbReference type="PROSITE" id="PS50928">
    <property type="entry name" value="ABC_TM1"/>
    <property type="match status" value="1"/>
</dbReference>
<dbReference type="PANTHER" id="PTHR30193:SF44">
    <property type="entry name" value="LACTOSE TRANSPORT SYSTEM PERMEASE PROTEIN LACF"/>
    <property type="match status" value="1"/>
</dbReference>
<proteinExistence type="inferred from homology"/>
<comment type="caution">
    <text evidence="9">The sequence shown here is derived from an EMBL/GenBank/DDBJ whole genome shotgun (WGS) entry which is preliminary data.</text>
</comment>
<evidence type="ECO:0000256" key="1">
    <source>
        <dbReference type="ARBA" id="ARBA00004651"/>
    </source>
</evidence>
<dbReference type="EMBL" id="JANFZH010000026">
    <property type="protein sequence ID" value="MCQ4840582.1"/>
    <property type="molecule type" value="Genomic_DNA"/>
</dbReference>
<gene>
    <name evidence="9" type="ORF">NE695_11740</name>
</gene>
<evidence type="ECO:0000259" key="8">
    <source>
        <dbReference type="PROSITE" id="PS50928"/>
    </source>
</evidence>
<evidence type="ECO:0000256" key="4">
    <source>
        <dbReference type="ARBA" id="ARBA00022692"/>
    </source>
</evidence>
<evidence type="ECO:0000256" key="3">
    <source>
        <dbReference type="ARBA" id="ARBA00022475"/>
    </source>
</evidence>
<keyword evidence="4 7" id="KW-0812">Transmembrane</keyword>
<reference evidence="9 10" key="1">
    <citation type="submission" date="2022-06" db="EMBL/GenBank/DDBJ databases">
        <title>Isolation of gut microbiota from human fecal samples.</title>
        <authorList>
            <person name="Pamer E.G."/>
            <person name="Barat B."/>
            <person name="Waligurski E."/>
            <person name="Medina S."/>
            <person name="Paddock L."/>
            <person name="Mostad J."/>
        </authorList>
    </citation>
    <scope>NUCLEOTIDE SEQUENCE [LARGE SCALE GENOMIC DNA]</scope>
    <source>
        <strain evidence="9 10">DFI.9.73</strain>
    </source>
</reference>
<dbReference type="RefSeq" id="WP_066863302.1">
    <property type="nucleotide sequence ID" value="NZ_CABKVV010000013.1"/>
</dbReference>
<evidence type="ECO:0000313" key="9">
    <source>
        <dbReference type="EMBL" id="MCQ4840582.1"/>
    </source>
</evidence>
<protein>
    <submittedName>
        <fullName evidence="9">ABC transporter permease subunit</fullName>
    </submittedName>
</protein>
<comment type="similarity">
    <text evidence="7">Belongs to the binding-protein-dependent transport system permease family.</text>
</comment>
<dbReference type="Gene3D" id="1.10.3720.10">
    <property type="entry name" value="MetI-like"/>
    <property type="match status" value="1"/>
</dbReference>
<feature type="transmembrane region" description="Helical" evidence="7">
    <location>
        <begin position="210"/>
        <end position="234"/>
    </location>
</feature>
<name>A0ABT1S0W9_9FIRM</name>
<dbReference type="PANTHER" id="PTHR30193">
    <property type="entry name" value="ABC TRANSPORTER PERMEASE PROTEIN"/>
    <property type="match status" value="1"/>
</dbReference>
<dbReference type="CDD" id="cd06261">
    <property type="entry name" value="TM_PBP2"/>
    <property type="match status" value="1"/>
</dbReference>
<feature type="transmembrane region" description="Helical" evidence="7">
    <location>
        <begin position="79"/>
        <end position="100"/>
    </location>
</feature>
<feature type="domain" description="ABC transmembrane type-1" evidence="8">
    <location>
        <begin position="75"/>
        <end position="293"/>
    </location>
</feature>
<feature type="transmembrane region" description="Helical" evidence="7">
    <location>
        <begin position="121"/>
        <end position="143"/>
    </location>
</feature>
<dbReference type="InterPro" id="IPR051393">
    <property type="entry name" value="ABC_transporter_permease"/>
</dbReference>
<evidence type="ECO:0000256" key="5">
    <source>
        <dbReference type="ARBA" id="ARBA00022989"/>
    </source>
</evidence>
<evidence type="ECO:0000256" key="2">
    <source>
        <dbReference type="ARBA" id="ARBA00022448"/>
    </source>
</evidence>
<dbReference type="Proteomes" id="UP001524473">
    <property type="component" value="Unassembled WGS sequence"/>
</dbReference>
<dbReference type="Pfam" id="PF00528">
    <property type="entry name" value="BPD_transp_1"/>
    <property type="match status" value="1"/>
</dbReference>
<organism evidence="9 10">
    <name type="scientific">Neglectibacter timonensis</name>
    <dbReference type="NCBI Taxonomy" id="1776382"/>
    <lineage>
        <taxon>Bacteria</taxon>
        <taxon>Bacillati</taxon>
        <taxon>Bacillota</taxon>
        <taxon>Clostridia</taxon>
        <taxon>Eubacteriales</taxon>
        <taxon>Oscillospiraceae</taxon>
        <taxon>Neglectibacter</taxon>
    </lineage>
</organism>
<evidence type="ECO:0000313" key="10">
    <source>
        <dbReference type="Proteomes" id="UP001524473"/>
    </source>
</evidence>
<accession>A0ABT1S0W9</accession>
<dbReference type="InterPro" id="IPR035906">
    <property type="entry name" value="MetI-like_sf"/>
</dbReference>